<keyword evidence="7" id="KW-0472">Membrane</keyword>
<dbReference type="Proteomes" id="UP000244384">
    <property type="component" value="Chromosome"/>
</dbReference>
<organism evidence="9 10">
    <name type="scientific">Aeromicrobium chenweiae</name>
    <dbReference type="NCBI Taxonomy" id="2079793"/>
    <lineage>
        <taxon>Bacteria</taxon>
        <taxon>Bacillati</taxon>
        <taxon>Actinomycetota</taxon>
        <taxon>Actinomycetes</taxon>
        <taxon>Propionibacteriales</taxon>
        <taxon>Nocardioidaceae</taxon>
        <taxon>Aeromicrobium</taxon>
    </lineage>
</organism>
<evidence type="ECO:0000256" key="6">
    <source>
        <dbReference type="ARBA" id="ARBA00022989"/>
    </source>
</evidence>
<keyword evidence="5" id="KW-0812">Transmembrane</keyword>
<accession>A0A2S0WS81</accession>
<accession>A0A5F2EYV7</accession>
<dbReference type="PANTHER" id="PTHR30574:SF1">
    <property type="entry name" value="SULPHUR TRANSPORT DOMAIN-CONTAINING PROTEIN"/>
    <property type="match status" value="1"/>
</dbReference>
<dbReference type="OrthoDB" id="9794165at2"/>
<evidence type="ECO:0000313" key="9">
    <source>
        <dbReference type="EMBL" id="AWB94203.1"/>
    </source>
</evidence>
<keyword evidence="6" id="KW-1133">Transmembrane helix</keyword>
<evidence type="ECO:0000256" key="2">
    <source>
        <dbReference type="ARBA" id="ARBA00022448"/>
    </source>
</evidence>
<dbReference type="PANTHER" id="PTHR30574">
    <property type="entry name" value="INNER MEMBRANE PROTEIN YEDE"/>
    <property type="match status" value="1"/>
</dbReference>
<comment type="subcellular location">
    <subcellularLocation>
        <location evidence="1">Cell inner membrane</location>
        <topology evidence="1">Multi-pass membrane protein</topology>
    </subcellularLocation>
</comment>
<evidence type="ECO:0000313" key="10">
    <source>
        <dbReference type="Proteomes" id="UP000244384"/>
    </source>
</evidence>
<keyword evidence="3" id="KW-1003">Cell membrane</keyword>
<evidence type="ECO:0000256" key="8">
    <source>
        <dbReference type="ARBA" id="ARBA00035655"/>
    </source>
</evidence>
<dbReference type="KEGG" id="aez:C3E78_14915"/>
<protein>
    <submittedName>
        <fullName evidence="9">Uncharacterized protein</fullName>
    </submittedName>
</protein>
<name>A0A2S0WS81_9ACTN</name>
<dbReference type="RefSeq" id="WP_108580914.1">
    <property type="nucleotide sequence ID" value="NZ_CP026952.1"/>
</dbReference>
<comment type="similarity">
    <text evidence="8">Belongs to the TsuA/YedE (TC 9.B.102) family.</text>
</comment>
<keyword evidence="4" id="KW-0997">Cell inner membrane</keyword>
<keyword evidence="2" id="KW-0813">Transport</keyword>
<dbReference type="InterPro" id="IPR007272">
    <property type="entry name" value="Sulf_transp_TsuA/YedE"/>
</dbReference>
<gene>
    <name evidence="9" type="ORF">C3E78_14915</name>
</gene>
<dbReference type="GO" id="GO:0005886">
    <property type="term" value="C:plasma membrane"/>
    <property type="evidence" value="ECO:0007669"/>
    <property type="project" value="UniProtKB-SubCell"/>
</dbReference>
<reference evidence="10" key="1">
    <citation type="submission" date="2018-01" db="EMBL/GenBank/DDBJ databases">
        <authorList>
            <person name="Li J."/>
        </authorList>
    </citation>
    <scope>NUCLEOTIDE SEQUENCE [LARGE SCALE GENOMIC DNA]</scope>
    <source>
        <strain evidence="10">592</strain>
    </source>
</reference>
<proteinExistence type="inferred from homology"/>
<evidence type="ECO:0000256" key="5">
    <source>
        <dbReference type="ARBA" id="ARBA00022692"/>
    </source>
</evidence>
<dbReference type="AlphaFoldDB" id="A0A2S0WS81"/>
<keyword evidence="10" id="KW-1185">Reference proteome</keyword>
<evidence type="ECO:0000256" key="4">
    <source>
        <dbReference type="ARBA" id="ARBA00022519"/>
    </source>
</evidence>
<evidence type="ECO:0000256" key="3">
    <source>
        <dbReference type="ARBA" id="ARBA00022475"/>
    </source>
</evidence>
<dbReference type="Pfam" id="PF04143">
    <property type="entry name" value="Sulf_transp"/>
    <property type="match status" value="1"/>
</dbReference>
<dbReference type="EMBL" id="CP026952">
    <property type="protein sequence ID" value="AWB94203.1"/>
    <property type="molecule type" value="Genomic_DNA"/>
</dbReference>
<sequence length="414" mass="42095">MTTLLGPAPTCALPPPQEQAPPVQRGPLAGVALVSALLLVVVGTQHGAKFAVLLALGLGLGIALFHARFGFTSGWRQLVAVGNGAGVRAHALLLGTAATLCMILLASGTGLFGSTPQPAAGSIGVALLLGSFLFGLGMQLGGACASGTLFAVGSGQSSVLVTLVGFIVGSVLYTWQFDLVDDLPTWDPVLLQDHLGYGGAWAVTIVALLAIVAGSRAYQARRNPPPTGRPPTAQGIARVWRGSWPMLVGAVVLAVLAAGVLLVSGGIWGVTSAFALWGAKLLQLVGLHPEGWAFWQQPVMSDQLAGSVLADKNSLTNIGIILGAAVAATLAGVWSFRHRFNGKEVAAAFIGGILLGIGARLASGCNIGAYLGGISTGSLSGWIWGLVALAGTWVGLKLRPLFGLAVPRSDDSVC</sequence>
<evidence type="ECO:0000256" key="7">
    <source>
        <dbReference type="ARBA" id="ARBA00023136"/>
    </source>
</evidence>
<evidence type="ECO:0000256" key="1">
    <source>
        <dbReference type="ARBA" id="ARBA00004429"/>
    </source>
</evidence>